<name>A0A0C9YPL1_9AGAM</name>
<feature type="chain" id="PRO_5002217671" evidence="1">
    <location>
        <begin position="22"/>
        <end position="67"/>
    </location>
</feature>
<dbReference type="HOGENOM" id="CLU_2813334_0_0_1"/>
<evidence type="ECO:0000313" key="2">
    <source>
        <dbReference type="EMBL" id="KIK18541.1"/>
    </source>
</evidence>
<feature type="signal peptide" evidence="1">
    <location>
        <begin position="1"/>
        <end position="21"/>
    </location>
</feature>
<organism evidence="2 3">
    <name type="scientific">Pisolithus microcarpus 441</name>
    <dbReference type="NCBI Taxonomy" id="765257"/>
    <lineage>
        <taxon>Eukaryota</taxon>
        <taxon>Fungi</taxon>
        <taxon>Dikarya</taxon>
        <taxon>Basidiomycota</taxon>
        <taxon>Agaricomycotina</taxon>
        <taxon>Agaricomycetes</taxon>
        <taxon>Agaricomycetidae</taxon>
        <taxon>Boletales</taxon>
        <taxon>Sclerodermatineae</taxon>
        <taxon>Pisolithaceae</taxon>
        <taxon>Pisolithus</taxon>
    </lineage>
</organism>
<accession>A0A0C9YPL1</accession>
<evidence type="ECO:0000313" key="3">
    <source>
        <dbReference type="Proteomes" id="UP000054018"/>
    </source>
</evidence>
<reference evidence="3" key="2">
    <citation type="submission" date="2015-01" db="EMBL/GenBank/DDBJ databases">
        <title>Evolutionary Origins and Diversification of the Mycorrhizal Mutualists.</title>
        <authorList>
            <consortium name="DOE Joint Genome Institute"/>
            <consortium name="Mycorrhizal Genomics Consortium"/>
            <person name="Kohler A."/>
            <person name="Kuo A."/>
            <person name="Nagy L.G."/>
            <person name="Floudas D."/>
            <person name="Copeland A."/>
            <person name="Barry K.W."/>
            <person name="Cichocki N."/>
            <person name="Veneault-Fourrey C."/>
            <person name="LaButti K."/>
            <person name="Lindquist E.A."/>
            <person name="Lipzen A."/>
            <person name="Lundell T."/>
            <person name="Morin E."/>
            <person name="Murat C."/>
            <person name="Riley R."/>
            <person name="Ohm R."/>
            <person name="Sun H."/>
            <person name="Tunlid A."/>
            <person name="Henrissat B."/>
            <person name="Grigoriev I.V."/>
            <person name="Hibbett D.S."/>
            <person name="Martin F."/>
        </authorList>
    </citation>
    <scope>NUCLEOTIDE SEQUENCE [LARGE SCALE GENOMIC DNA]</scope>
    <source>
        <strain evidence="3">441</strain>
    </source>
</reference>
<keyword evidence="1" id="KW-0732">Signal</keyword>
<sequence length="67" mass="7111">MLPPSVRRFAMCLAFRIITTAVPLVVSLSQSAIAGYIPDPKRAEKALAFGDISAKTPHIVTGVSSIE</sequence>
<dbReference type="AlphaFoldDB" id="A0A0C9YPL1"/>
<dbReference type="Proteomes" id="UP000054018">
    <property type="component" value="Unassembled WGS sequence"/>
</dbReference>
<protein>
    <submittedName>
        <fullName evidence="2">Uncharacterized protein</fullName>
    </submittedName>
</protein>
<evidence type="ECO:0000256" key="1">
    <source>
        <dbReference type="SAM" id="SignalP"/>
    </source>
</evidence>
<proteinExistence type="predicted"/>
<dbReference type="EMBL" id="KN833802">
    <property type="protein sequence ID" value="KIK18541.1"/>
    <property type="molecule type" value="Genomic_DNA"/>
</dbReference>
<reference evidence="2 3" key="1">
    <citation type="submission" date="2014-04" db="EMBL/GenBank/DDBJ databases">
        <authorList>
            <consortium name="DOE Joint Genome Institute"/>
            <person name="Kuo A."/>
            <person name="Kohler A."/>
            <person name="Costa M.D."/>
            <person name="Nagy L.G."/>
            <person name="Floudas D."/>
            <person name="Copeland A."/>
            <person name="Barry K.W."/>
            <person name="Cichocki N."/>
            <person name="Veneault-Fourrey C."/>
            <person name="LaButti K."/>
            <person name="Lindquist E.A."/>
            <person name="Lipzen A."/>
            <person name="Lundell T."/>
            <person name="Morin E."/>
            <person name="Murat C."/>
            <person name="Sun H."/>
            <person name="Tunlid A."/>
            <person name="Henrissat B."/>
            <person name="Grigoriev I.V."/>
            <person name="Hibbett D.S."/>
            <person name="Martin F."/>
            <person name="Nordberg H.P."/>
            <person name="Cantor M.N."/>
            <person name="Hua S.X."/>
        </authorList>
    </citation>
    <scope>NUCLEOTIDE SEQUENCE [LARGE SCALE GENOMIC DNA]</scope>
    <source>
        <strain evidence="2 3">441</strain>
    </source>
</reference>
<keyword evidence="3" id="KW-1185">Reference proteome</keyword>
<gene>
    <name evidence="2" type="ORF">PISMIDRAFT_684081</name>
</gene>